<dbReference type="SUPFAM" id="SSF56815">
    <property type="entry name" value="Sec1/munc18-like (SM) proteins"/>
    <property type="match status" value="1"/>
</dbReference>
<dbReference type="EMBL" id="UYRU01082856">
    <property type="protein sequence ID" value="VDN32885.1"/>
    <property type="molecule type" value="Genomic_DNA"/>
</dbReference>
<evidence type="ECO:0000256" key="1">
    <source>
        <dbReference type="ARBA" id="ARBA00009884"/>
    </source>
</evidence>
<sequence>MIHELIGFKNNRVAFSPENTPEAPTEITLSRDYDEFFRNNQYKNFGEIGQSIKMLVESFQNATKTVDVGGVSSLNDLKGLLENYPAFRKASGAVETHVTLVSELSRLVKNRSLMELSEIEQELVCQDNHSVSFSRVKSVVTDAKFRDADALRLVLLYALRFESHRKEISTLSSLLLERGLSPEDVSLTENIITYAGTRQRKGSFDLFSAVKQSGLQAANPSVANATNTVASLTKRLVKGRKGVENIYTQHEPLIIDVLRDLIRGQLKESSFPILECADGFNSCPQSSSSTKNVIVFIIGGSTYEESFAVEKLMKSAPGTTILLGSTFMHNSESFLKEVRAAIANPDSVDVDPESSNRNTRGNFPVTLGFAKAPKHTQYSLLR</sequence>
<dbReference type="Gene3D" id="3.40.50.1910">
    <property type="match status" value="1"/>
</dbReference>
<dbReference type="InterPro" id="IPR036045">
    <property type="entry name" value="Sec1-like_sf"/>
</dbReference>
<protein>
    <recommendedName>
        <fullName evidence="4">Sec1 family domain-containing protein 2</fullName>
    </recommendedName>
</protein>
<dbReference type="OrthoDB" id="10266265at2759"/>
<dbReference type="PANTHER" id="PTHR11679">
    <property type="entry name" value="VESICLE PROTEIN SORTING-ASSOCIATED"/>
    <property type="match status" value="1"/>
</dbReference>
<dbReference type="AlphaFoldDB" id="A0A3P7MT51"/>
<dbReference type="GO" id="GO:0016192">
    <property type="term" value="P:vesicle-mediated transport"/>
    <property type="evidence" value="ECO:0007669"/>
    <property type="project" value="InterPro"/>
</dbReference>
<dbReference type="Pfam" id="PF00995">
    <property type="entry name" value="Sec1"/>
    <property type="match status" value="1"/>
</dbReference>
<dbReference type="InterPro" id="IPR001619">
    <property type="entry name" value="Sec1-like"/>
</dbReference>
<name>A0A3P7MT51_DIBLA</name>
<accession>A0A3P7MT51</accession>
<gene>
    <name evidence="2" type="ORF">DILT_LOCUS16099</name>
</gene>
<keyword evidence="3" id="KW-1185">Reference proteome</keyword>
<proteinExistence type="inferred from homology"/>
<dbReference type="Gene3D" id="3.90.830.10">
    <property type="entry name" value="Syntaxin Binding Protein 1, Chain A, domain 2"/>
    <property type="match status" value="1"/>
</dbReference>
<evidence type="ECO:0000313" key="2">
    <source>
        <dbReference type="EMBL" id="VDN32885.1"/>
    </source>
</evidence>
<evidence type="ECO:0000313" key="3">
    <source>
        <dbReference type="Proteomes" id="UP000281553"/>
    </source>
</evidence>
<dbReference type="Proteomes" id="UP000281553">
    <property type="component" value="Unassembled WGS sequence"/>
</dbReference>
<comment type="similarity">
    <text evidence="1">Belongs to the STXBP/unc-18/SEC1 family.</text>
</comment>
<evidence type="ECO:0008006" key="4">
    <source>
        <dbReference type="Google" id="ProtNLM"/>
    </source>
</evidence>
<reference evidence="2 3" key="1">
    <citation type="submission" date="2018-11" db="EMBL/GenBank/DDBJ databases">
        <authorList>
            <consortium name="Pathogen Informatics"/>
        </authorList>
    </citation>
    <scope>NUCLEOTIDE SEQUENCE [LARGE SCALE GENOMIC DNA]</scope>
</reference>
<dbReference type="InterPro" id="IPR027482">
    <property type="entry name" value="Sec1-like_dom2"/>
</dbReference>
<dbReference type="InterPro" id="IPR043127">
    <property type="entry name" value="Sec-1-like_dom3a"/>
</dbReference>
<organism evidence="2 3">
    <name type="scientific">Dibothriocephalus latus</name>
    <name type="common">Fish tapeworm</name>
    <name type="synonym">Diphyllobothrium latum</name>
    <dbReference type="NCBI Taxonomy" id="60516"/>
    <lineage>
        <taxon>Eukaryota</taxon>
        <taxon>Metazoa</taxon>
        <taxon>Spiralia</taxon>
        <taxon>Lophotrochozoa</taxon>
        <taxon>Platyhelminthes</taxon>
        <taxon>Cestoda</taxon>
        <taxon>Eucestoda</taxon>
        <taxon>Diphyllobothriidea</taxon>
        <taxon>Diphyllobothriidae</taxon>
        <taxon>Dibothriocephalus</taxon>
    </lineage>
</organism>